<feature type="transmembrane region" description="Helical" evidence="2">
    <location>
        <begin position="20"/>
        <end position="42"/>
    </location>
</feature>
<protein>
    <submittedName>
        <fullName evidence="3">Uncharacterized protein</fullName>
    </submittedName>
</protein>
<feature type="transmembrane region" description="Helical" evidence="2">
    <location>
        <begin position="54"/>
        <end position="73"/>
    </location>
</feature>
<proteinExistence type="predicted"/>
<dbReference type="InParanoid" id="C5LSY8"/>
<dbReference type="RefSeq" id="XP_002767437.1">
    <property type="nucleotide sequence ID" value="XM_002767391.1"/>
</dbReference>
<name>C5LSY8_PERM5</name>
<sequence length="137" mass="15196">MVSLAAGVFLPPTSNPLMFFIWTGSFVGMSSSAACPGSYSLIIIKEAPILSENISIFLTGLWSGILLIGFWWWTGEVGGRYGFIAFVGCFSVHLFTKLIRKGRRNSDEDSEETEKETSEYDDDDDNDYCEPTVTARV</sequence>
<feature type="compositionally biased region" description="Acidic residues" evidence="1">
    <location>
        <begin position="108"/>
        <end position="128"/>
    </location>
</feature>
<dbReference type="AlphaFoldDB" id="C5LSY8"/>
<keyword evidence="4" id="KW-1185">Reference proteome</keyword>
<feature type="transmembrane region" description="Helical" evidence="2">
    <location>
        <begin position="79"/>
        <end position="96"/>
    </location>
</feature>
<evidence type="ECO:0000256" key="2">
    <source>
        <dbReference type="SAM" id="Phobius"/>
    </source>
</evidence>
<organism evidence="4">
    <name type="scientific">Perkinsus marinus (strain ATCC 50983 / TXsc)</name>
    <dbReference type="NCBI Taxonomy" id="423536"/>
    <lineage>
        <taxon>Eukaryota</taxon>
        <taxon>Sar</taxon>
        <taxon>Alveolata</taxon>
        <taxon>Perkinsozoa</taxon>
        <taxon>Perkinsea</taxon>
        <taxon>Perkinsida</taxon>
        <taxon>Perkinsidae</taxon>
        <taxon>Perkinsus</taxon>
    </lineage>
</organism>
<gene>
    <name evidence="3" type="ORF">Pmar_PMAR010665</name>
</gene>
<dbReference type="EMBL" id="GG685280">
    <property type="protein sequence ID" value="EER00155.1"/>
    <property type="molecule type" value="Genomic_DNA"/>
</dbReference>
<keyword evidence="2" id="KW-0812">Transmembrane</keyword>
<dbReference type="Proteomes" id="UP000007800">
    <property type="component" value="Unassembled WGS sequence"/>
</dbReference>
<keyword evidence="2" id="KW-0472">Membrane</keyword>
<feature type="region of interest" description="Disordered" evidence="1">
    <location>
        <begin position="102"/>
        <end position="137"/>
    </location>
</feature>
<evidence type="ECO:0000313" key="3">
    <source>
        <dbReference type="EMBL" id="EER00155.1"/>
    </source>
</evidence>
<dbReference type="GeneID" id="9049854"/>
<reference evidence="3 4" key="1">
    <citation type="submission" date="2008-07" db="EMBL/GenBank/DDBJ databases">
        <authorList>
            <person name="El-Sayed N."/>
            <person name="Caler E."/>
            <person name="Inman J."/>
            <person name="Amedeo P."/>
            <person name="Hass B."/>
            <person name="Wortman J."/>
        </authorList>
    </citation>
    <scope>NUCLEOTIDE SEQUENCE [LARGE SCALE GENOMIC DNA]</scope>
    <source>
        <strain evidence="4">ATCC 50983 / TXsc</strain>
    </source>
</reference>
<keyword evidence="2" id="KW-1133">Transmembrane helix</keyword>
<accession>C5LSY8</accession>
<evidence type="ECO:0000256" key="1">
    <source>
        <dbReference type="SAM" id="MobiDB-lite"/>
    </source>
</evidence>
<evidence type="ECO:0000313" key="4">
    <source>
        <dbReference type="Proteomes" id="UP000007800"/>
    </source>
</evidence>